<evidence type="ECO:0000313" key="9">
    <source>
        <dbReference type="EMBL" id="CAB4879767.1"/>
    </source>
</evidence>
<dbReference type="PANTHER" id="PTHR11136">
    <property type="entry name" value="FOLYLPOLYGLUTAMATE SYNTHASE-RELATED"/>
    <property type="match status" value="1"/>
</dbReference>
<evidence type="ECO:0000259" key="8">
    <source>
        <dbReference type="Pfam" id="PF08245"/>
    </source>
</evidence>
<feature type="domain" description="Mur ligase central" evidence="8">
    <location>
        <begin position="57"/>
        <end position="211"/>
    </location>
</feature>
<keyword evidence="4" id="KW-0547">Nucleotide-binding</keyword>
<proteinExistence type="inferred from homology"/>
<dbReference type="Pfam" id="PF02875">
    <property type="entry name" value="Mur_ligase_C"/>
    <property type="match status" value="1"/>
</dbReference>
<dbReference type="EMBL" id="CAFBLQ010000151">
    <property type="protein sequence ID" value="CAB4879767.1"/>
    <property type="molecule type" value="Genomic_DNA"/>
</dbReference>
<dbReference type="PANTHER" id="PTHR11136:SF0">
    <property type="entry name" value="DIHYDROFOLATE SYNTHETASE-RELATED"/>
    <property type="match status" value="1"/>
</dbReference>
<dbReference type="SUPFAM" id="SSF53244">
    <property type="entry name" value="MurD-like peptide ligases, peptide-binding domain"/>
    <property type="match status" value="1"/>
</dbReference>
<dbReference type="Gene3D" id="3.90.190.20">
    <property type="entry name" value="Mur ligase, C-terminal domain"/>
    <property type="match status" value="1"/>
</dbReference>
<evidence type="ECO:0000256" key="6">
    <source>
        <dbReference type="ARBA" id="ARBA00022842"/>
    </source>
</evidence>
<name>A0A6J7E9F9_9ZZZZ</name>
<accession>A0A6J7E9F9</accession>
<dbReference type="InterPro" id="IPR004101">
    <property type="entry name" value="Mur_ligase_C"/>
</dbReference>
<dbReference type="Pfam" id="PF08245">
    <property type="entry name" value="Mur_ligase_M"/>
    <property type="match status" value="1"/>
</dbReference>
<reference evidence="9" key="1">
    <citation type="submission" date="2020-05" db="EMBL/GenBank/DDBJ databases">
        <authorList>
            <person name="Chiriac C."/>
            <person name="Salcher M."/>
            <person name="Ghai R."/>
            <person name="Kavagutti S V."/>
        </authorList>
    </citation>
    <scope>NUCLEOTIDE SEQUENCE</scope>
</reference>
<dbReference type="GO" id="GO:0005737">
    <property type="term" value="C:cytoplasm"/>
    <property type="evidence" value="ECO:0007669"/>
    <property type="project" value="TreeGrafter"/>
</dbReference>
<sequence length="426" mass="44995">MNQPASQPSTDRVWTLADAQDWLLSLEIFGMTFGLERVRRLMTALGSPQERLRAVHVVGSNGKSSTVRMIAAILRRHGLRSGAYLSPHLVSFNERLRVDGCDVDEAQFAQAVRRAARAAAAVNRTLPDGENVTQFEALTAAAYSELDRREVDVAVIEAGLGGRFDATNVLRSEVAVLTNVSLEHTRWLGPTIADIAREKVDVVRERSTLVIGPDLHPDALAVAQEVCAQRDVRLITTSFDGVPTIPGAAPYQRRNLAVARAAAQALLGELDDAALAVAAAETSVPGRFETISREPLTILDGAHNADGARHLAEALEGVADGRPIVFCLSILEDKDAATMLREIAPLSTGLVLTAASTPRALSPGTLASLARQVGWDGEPQVVPEPHAALAAARAAAGPGGIVVVAGSLYLLADLLRPAGSGRGSVL</sequence>
<dbReference type="InterPro" id="IPR001645">
    <property type="entry name" value="Folylpolyglutamate_synth"/>
</dbReference>
<comment type="similarity">
    <text evidence="1">Belongs to the folylpolyglutamate synthase family.</text>
</comment>
<evidence type="ECO:0000256" key="5">
    <source>
        <dbReference type="ARBA" id="ARBA00022840"/>
    </source>
</evidence>
<dbReference type="PIRSF" id="PIRSF001563">
    <property type="entry name" value="Folylpolyglu_synth"/>
    <property type="match status" value="1"/>
</dbReference>
<dbReference type="Gene3D" id="3.40.1190.10">
    <property type="entry name" value="Mur-like, catalytic domain"/>
    <property type="match status" value="1"/>
</dbReference>
<keyword evidence="5" id="KW-0067">ATP-binding</keyword>
<organism evidence="9">
    <name type="scientific">freshwater metagenome</name>
    <dbReference type="NCBI Taxonomy" id="449393"/>
    <lineage>
        <taxon>unclassified sequences</taxon>
        <taxon>metagenomes</taxon>
        <taxon>ecological metagenomes</taxon>
    </lineage>
</organism>
<dbReference type="NCBIfam" id="TIGR01499">
    <property type="entry name" value="folC"/>
    <property type="match status" value="1"/>
</dbReference>
<keyword evidence="3" id="KW-0479">Metal-binding</keyword>
<dbReference type="InterPro" id="IPR018109">
    <property type="entry name" value="Folylpolyglutamate_synth_CS"/>
</dbReference>
<dbReference type="AlphaFoldDB" id="A0A6J7E9F9"/>
<dbReference type="InterPro" id="IPR013221">
    <property type="entry name" value="Mur_ligase_cen"/>
</dbReference>
<dbReference type="GO" id="GO:0046872">
    <property type="term" value="F:metal ion binding"/>
    <property type="evidence" value="ECO:0007669"/>
    <property type="project" value="UniProtKB-KW"/>
</dbReference>
<keyword evidence="6" id="KW-0460">Magnesium</keyword>
<dbReference type="InterPro" id="IPR036565">
    <property type="entry name" value="Mur-like_cat_sf"/>
</dbReference>
<evidence type="ECO:0000256" key="4">
    <source>
        <dbReference type="ARBA" id="ARBA00022741"/>
    </source>
</evidence>
<evidence type="ECO:0000256" key="3">
    <source>
        <dbReference type="ARBA" id="ARBA00022723"/>
    </source>
</evidence>
<evidence type="ECO:0000259" key="7">
    <source>
        <dbReference type="Pfam" id="PF02875"/>
    </source>
</evidence>
<feature type="domain" description="Mur ligase C-terminal" evidence="7">
    <location>
        <begin position="286"/>
        <end position="407"/>
    </location>
</feature>
<evidence type="ECO:0000256" key="2">
    <source>
        <dbReference type="ARBA" id="ARBA00022598"/>
    </source>
</evidence>
<dbReference type="GO" id="GO:0004326">
    <property type="term" value="F:tetrahydrofolylpolyglutamate synthase activity"/>
    <property type="evidence" value="ECO:0007669"/>
    <property type="project" value="InterPro"/>
</dbReference>
<dbReference type="SUPFAM" id="SSF53623">
    <property type="entry name" value="MurD-like peptide ligases, catalytic domain"/>
    <property type="match status" value="1"/>
</dbReference>
<dbReference type="InterPro" id="IPR036615">
    <property type="entry name" value="Mur_ligase_C_dom_sf"/>
</dbReference>
<keyword evidence="2" id="KW-0436">Ligase</keyword>
<protein>
    <submittedName>
        <fullName evidence="9">Unannotated protein</fullName>
    </submittedName>
</protein>
<dbReference type="GO" id="GO:0008841">
    <property type="term" value="F:dihydrofolate synthase activity"/>
    <property type="evidence" value="ECO:0007669"/>
    <property type="project" value="TreeGrafter"/>
</dbReference>
<evidence type="ECO:0000256" key="1">
    <source>
        <dbReference type="ARBA" id="ARBA00008276"/>
    </source>
</evidence>
<gene>
    <name evidence="9" type="ORF">UFOPK3423_01245</name>
</gene>
<dbReference type="GO" id="GO:0005524">
    <property type="term" value="F:ATP binding"/>
    <property type="evidence" value="ECO:0007669"/>
    <property type="project" value="UniProtKB-KW"/>
</dbReference>
<dbReference type="PROSITE" id="PS01012">
    <property type="entry name" value="FOLYLPOLYGLU_SYNT_2"/>
    <property type="match status" value="1"/>
</dbReference>